<evidence type="ECO:0000313" key="3">
    <source>
        <dbReference type="Proteomes" id="UP000606463"/>
    </source>
</evidence>
<organism evidence="2 3">
    <name type="scientific">Aquifex aeolicus</name>
    <dbReference type="NCBI Taxonomy" id="63363"/>
    <lineage>
        <taxon>Bacteria</taxon>
        <taxon>Pseudomonadati</taxon>
        <taxon>Aquificota</taxon>
        <taxon>Aquificia</taxon>
        <taxon>Aquificales</taxon>
        <taxon>Aquificaceae</taxon>
        <taxon>Aquifex</taxon>
    </lineage>
</organism>
<dbReference type="EMBL" id="DQVE01000059">
    <property type="protein sequence ID" value="HIP98884.1"/>
    <property type="molecule type" value="Genomic_DNA"/>
</dbReference>
<feature type="domain" description="Core" evidence="1">
    <location>
        <begin position="14"/>
        <end position="106"/>
    </location>
</feature>
<dbReference type="Pfam" id="PF01521">
    <property type="entry name" value="Fe-S_biosyn"/>
    <property type="match status" value="1"/>
</dbReference>
<evidence type="ECO:0000313" key="2">
    <source>
        <dbReference type="EMBL" id="HIP98884.1"/>
    </source>
</evidence>
<dbReference type="GO" id="GO:0005506">
    <property type="term" value="F:iron ion binding"/>
    <property type="evidence" value="ECO:0007669"/>
    <property type="project" value="TreeGrafter"/>
</dbReference>
<dbReference type="GO" id="GO:0016226">
    <property type="term" value="P:iron-sulfur cluster assembly"/>
    <property type="evidence" value="ECO:0007669"/>
    <property type="project" value="InterPro"/>
</dbReference>
<dbReference type="SUPFAM" id="SSF89360">
    <property type="entry name" value="HesB-like domain"/>
    <property type="match status" value="1"/>
</dbReference>
<dbReference type="NCBIfam" id="TIGR00049">
    <property type="entry name" value="iron-sulfur cluster assembly accessory protein"/>
    <property type="match status" value="1"/>
</dbReference>
<dbReference type="PANTHER" id="PTHR43011">
    <property type="entry name" value="IRON-SULFUR CLUSTER ASSEMBLY 2 HOMOLOG, MITOCHONDRIAL"/>
    <property type="match status" value="1"/>
</dbReference>
<protein>
    <submittedName>
        <fullName evidence="2">Iron-sulfur cluster assembly accessory protein</fullName>
    </submittedName>
</protein>
<gene>
    <name evidence="2" type="ORF">EYH37_05965</name>
</gene>
<dbReference type="GO" id="GO:0051537">
    <property type="term" value="F:2 iron, 2 sulfur cluster binding"/>
    <property type="evidence" value="ECO:0007669"/>
    <property type="project" value="TreeGrafter"/>
</dbReference>
<dbReference type="InterPro" id="IPR016092">
    <property type="entry name" value="ATAP"/>
</dbReference>
<comment type="caution">
    <text evidence="2">The sequence shown here is derived from an EMBL/GenBank/DDBJ whole genome shotgun (WGS) entry which is preliminary data.</text>
</comment>
<dbReference type="GO" id="GO:0051539">
    <property type="term" value="F:4 iron, 4 sulfur cluster binding"/>
    <property type="evidence" value="ECO:0007669"/>
    <property type="project" value="TreeGrafter"/>
</dbReference>
<dbReference type="Gene3D" id="2.60.300.12">
    <property type="entry name" value="HesB-like domain"/>
    <property type="match status" value="1"/>
</dbReference>
<dbReference type="PANTHER" id="PTHR43011:SF1">
    <property type="entry name" value="IRON-SULFUR CLUSTER ASSEMBLY 2 HOMOLOG, MITOCHONDRIAL"/>
    <property type="match status" value="1"/>
</dbReference>
<reference evidence="2" key="1">
    <citation type="journal article" date="2020" name="ISME J.">
        <title>Gammaproteobacteria mediating utilization of methyl-, sulfur- and petroleum organic compounds in deep ocean hydrothermal plumes.</title>
        <authorList>
            <person name="Zhou Z."/>
            <person name="Liu Y."/>
            <person name="Pan J."/>
            <person name="Cron B.R."/>
            <person name="Toner B.M."/>
            <person name="Anantharaman K."/>
            <person name="Breier J.A."/>
            <person name="Dick G.J."/>
            <person name="Li M."/>
        </authorList>
    </citation>
    <scope>NUCLEOTIDE SEQUENCE</scope>
    <source>
        <strain evidence="2">SZUA-1501</strain>
    </source>
</reference>
<name>A0A9D0YRZ6_AQUAO</name>
<dbReference type="InterPro" id="IPR035903">
    <property type="entry name" value="HesB-like_dom_sf"/>
</dbReference>
<evidence type="ECO:0000259" key="1">
    <source>
        <dbReference type="Pfam" id="PF01521"/>
    </source>
</evidence>
<proteinExistence type="predicted"/>
<accession>A0A9D0YRZ6</accession>
<dbReference type="Proteomes" id="UP000606463">
    <property type="component" value="Unassembled WGS sequence"/>
</dbReference>
<dbReference type="InterPro" id="IPR000361">
    <property type="entry name" value="ATAP_core_dom"/>
</dbReference>
<sequence length="123" mass="13021">MQNQSTEQNAQIVITLTQKAAEELKKLAQQHNIEDIVLRVQAIPGGCSGVSYSMGFDEVRDGDTVIEQHGIKIVVDQNSVPFVNGAEIDYVSTPFGEGFKINNPNAVTFGGGCSSCGTGSCGI</sequence>
<dbReference type="AlphaFoldDB" id="A0A9D0YRZ6"/>